<organism evidence="3 4">
    <name type="scientific">Ancylobacter vacuolatus</name>
    <dbReference type="NCBI Taxonomy" id="223389"/>
    <lineage>
        <taxon>Bacteria</taxon>
        <taxon>Pseudomonadati</taxon>
        <taxon>Pseudomonadota</taxon>
        <taxon>Alphaproteobacteria</taxon>
        <taxon>Hyphomicrobiales</taxon>
        <taxon>Xanthobacteraceae</taxon>
        <taxon>Ancylobacter</taxon>
    </lineage>
</organism>
<feature type="region of interest" description="Disordered" evidence="1">
    <location>
        <begin position="41"/>
        <end position="76"/>
    </location>
</feature>
<protein>
    <submittedName>
        <fullName evidence="3">Uncharacterized protein</fullName>
    </submittedName>
</protein>
<reference evidence="3 4" key="1">
    <citation type="submission" date="2023-07" db="EMBL/GenBank/DDBJ databases">
        <title>Genomic Encyclopedia of Type Strains, Phase IV (KMG-IV): sequencing the most valuable type-strain genomes for metagenomic binning, comparative biology and taxonomic classification.</title>
        <authorList>
            <person name="Goeker M."/>
        </authorList>
    </citation>
    <scope>NUCLEOTIDE SEQUENCE [LARGE SCALE GENOMIC DNA]</scope>
    <source>
        <strain evidence="3 4">DSM 1277</strain>
    </source>
</reference>
<feature type="compositionally biased region" description="Pro residues" evidence="1">
    <location>
        <begin position="66"/>
        <end position="76"/>
    </location>
</feature>
<gene>
    <name evidence="3" type="ORF">J2S76_001836</name>
</gene>
<feature type="signal peptide" evidence="2">
    <location>
        <begin position="1"/>
        <end position="22"/>
    </location>
</feature>
<accession>A0ABU0DG81</accession>
<evidence type="ECO:0000313" key="3">
    <source>
        <dbReference type="EMBL" id="MDQ0347412.1"/>
    </source>
</evidence>
<name>A0ABU0DG81_9HYPH</name>
<comment type="caution">
    <text evidence="3">The sequence shown here is derived from an EMBL/GenBank/DDBJ whole genome shotgun (WGS) entry which is preliminary data.</text>
</comment>
<proteinExistence type="predicted"/>
<dbReference type="Proteomes" id="UP001238467">
    <property type="component" value="Unassembled WGS sequence"/>
</dbReference>
<evidence type="ECO:0000256" key="1">
    <source>
        <dbReference type="SAM" id="MobiDB-lite"/>
    </source>
</evidence>
<dbReference type="EMBL" id="JAUSUH010000003">
    <property type="protein sequence ID" value="MDQ0347412.1"/>
    <property type="molecule type" value="Genomic_DNA"/>
</dbReference>
<evidence type="ECO:0000313" key="4">
    <source>
        <dbReference type="Proteomes" id="UP001238467"/>
    </source>
</evidence>
<keyword evidence="4" id="KW-1185">Reference proteome</keyword>
<keyword evidence="2" id="KW-0732">Signal</keyword>
<evidence type="ECO:0000256" key="2">
    <source>
        <dbReference type="SAM" id="SignalP"/>
    </source>
</evidence>
<dbReference type="RefSeq" id="WP_307059690.1">
    <property type="nucleotide sequence ID" value="NZ_JAUSUH010000003.1"/>
</dbReference>
<feature type="chain" id="PRO_5046273529" evidence="2">
    <location>
        <begin position="23"/>
        <end position="76"/>
    </location>
</feature>
<sequence length="76" mass="7602">MKIFGSALALTGAILMAGVAMAEENIGSKVIDPSLQMRVKPKVQPPVGTDAATRARDVPASGARPVAPPAGPAPSP</sequence>